<dbReference type="RefSeq" id="WP_208845123.1">
    <property type="nucleotide sequence ID" value="NZ_CP072135.1"/>
</dbReference>
<name>A0A975HMV3_9GAMM</name>
<keyword evidence="3" id="KW-1185">Reference proteome</keyword>
<organism evidence="2 3">
    <name type="scientific">Pseudoalteromonas xiamenensis</name>
    <dbReference type="NCBI Taxonomy" id="882626"/>
    <lineage>
        <taxon>Bacteria</taxon>
        <taxon>Pseudomonadati</taxon>
        <taxon>Pseudomonadota</taxon>
        <taxon>Gammaproteobacteria</taxon>
        <taxon>Alteromonadales</taxon>
        <taxon>Pseudoalteromonadaceae</taxon>
        <taxon>Pseudoalteromonas</taxon>
    </lineage>
</organism>
<dbReference type="Proteomes" id="UP000664904">
    <property type="component" value="Plasmid unnamed5"/>
</dbReference>
<keyword evidence="1" id="KW-0175">Coiled coil</keyword>
<evidence type="ECO:0000313" key="3">
    <source>
        <dbReference type="Proteomes" id="UP000664904"/>
    </source>
</evidence>
<keyword evidence="2" id="KW-0614">Plasmid</keyword>
<geneLocation type="plasmid" evidence="2 3">
    <name>unnamed5</name>
</geneLocation>
<dbReference type="AlphaFoldDB" id="A0A975HMV3"/>
<gene>
    <name evidence="2" type="ORF">J5O05_18645</name>
</gene>
<feature type="coiled-coil region" evidence="1">
    <location>
        <begin position="106"/>
        <end position="161"/>
    </location>
</feature>
<protein>
    <submittedName>
        <fullName evidence="2">Uncharacterized protein</fullName>
    </submittedName>
</protein>
<dbReference type="KEGG" id="pxi:J5O05_18645"/>
<evidence type="ECO:0000256" key="1">
    <source>
        <dbReference type="SAM" id="Coils"/>
    </source>
</evidence>
<dbReference type="EMBL" id="CP072135">
    <property type="protein sequence ID" value="QTH73511.1"/>
    <property type="molecule type" value="Genomic_DNA"/>
</dbReference>
<reference evidence="2" key="1">
    <citation type="submission" date="2021-03" db="EMBL/GenBank/DDBJ databases">
        <title>Complete Genome of Pseudoalteromonas xiamenensis STKMTI.2, a new potential marine bacterium producing anti-Vibrio compounds.</title>
        <authorList>
            <person name="Handayani D.P."/>
            <person name="Isnansetyo A."/>
            <person name="Istiqomah I."/>
            <person name="Jumina J."/>
        </authorList>
    </citation>
    <scope>NUCLEOTIDE SEQUENCE</scope>
    <source>
        <strain evidence="2">STKMTI.2</strain>
        <plasmid evidence="2">unnamed5</plasmid>
    </source>
</reference>
<proteinExistence type="predicted"/>
<sequence>MKPFMLILVVVWLNGCALLQEHVTPQPELQTRKSFAPMESLVSWHIASCHHDAVSFDQHYRAQKQLQLFFEAYCNQKNVHVRIEQLNKISKAQAWPHAYTQYFQLLKGQESKIVSAQTALTKEKNERKALSEELALQAERLTQLKQQLADLERKRLETNLQSSH</sequence>
<accession>A0A975HMV3</accession>
<evidence type="ECO:0000313" key="2">
    <source>
        <dbReference type="EMBL" id="QTH73511.1"/>
    </source>
</evidence>